<proteinExistence type="predicted"/>
<sequence>MKTKPKRNLVLATSLSLVLAGCDQTPPQKDAEPEWEELSDGSHLLLSSYDEVEMEDLERCYESIAGLECLRAVSMVGGQSISFQRQVKPSLNRVASGEDTVHSMSGYHCQLYVDGAAGDFIRESIWSKRGELKVNTVRFPRSFNEAPLSKEGVEGYFDANSIDPKRPWLNCYQVAHLVVDGSLASLTSSDLTLEAFTTD</sequence>
<dbReference type="EMBL" id="WTYZ01000001">
    <property type="protein sequence ID" value="MXO82206.1"/>
    <property type="molecule type" value="Genomic_DNA"/>
</dbReference>
<gene>
    <name evidence="1" type="ORF">GRI35_02305</name>
</gene>
<keyword evidence="2" id="KW-1185">Reference proteome</keyword>
<dbReference type="RefSeq" id="WP_160612526.1">
    <property type="nucleotide sequence ID" value="NZ_JAUFQM010000001.1"/>
</dbReference>
<evidence type="ECO:0000313" key="2">
    <source>
        <dbReference type="Proteomes" id="UP000460290"/>
    </source>
</evidence>
<organism evidence="1 2">
    <name type="scientific">Pontixanthobacter aestiaquae</name>
    <dbReference type="NCBI Taxonomy" id="1509367"/>
    <lineage>
        <taxon>Bacteria</taxon>
        <taxon>Pseudomonadati</taxon>
        <taxon>Pseudomonadota</taxon>
        <taxon>Alphaproteobacteria</taxon>
        <taxon>Sphingomonadales</taxon>
        <taxon>Erythrobacteraceae</taxon>
        <taxon>Pontixanthobacter</taxon>
    </lineage>
</organism>
<reference evidence="1 2" key="1">
    <citation type="submission" date="2019-12" db="EMBL/GenBank/DDBJ databases">
        <title>Genomic-based taxomic classification of the family Erythrobacteraceae.</title>
        <authorList>
            <person name="Xu L."/>
        </authorList>
    </citation>
    <scope>NUCLEOTIDE SEQUENCE [LARGE SCALE GENOMIC DNA]</scope>
    <source>
        <strain evidence="1 2">KCTC 42006</strain>
    </source>
</reference>
<dbReference type="OrthoDB" id="9998573at2"/>
<comment type="caution">
    <text evidence="1">The sequence shown here is derived from an EMBL/GenBank/DDBJ whole genome shotgun (WGS) entry which is preliminary data.</text>
</comment>
<dbReference type="Proteomes" id="UP000460290">
    <property type="component" value="Unassembled WGS sequence"/>
</dbReference>
<name>A0A844Z4K4_9SPHN</name>
<dbReference type="AlphaFoldDB" id="A0A844Z4K4"/>
<accession>A0A844Z4K4</accession>
<evidence type="ECO:0000313" key="1">
    <source>
        <dbReference type="EMBL" id="MXO82206.1"/>
    </source>
</evidence>
<protein>
    <recommendedName>
        <fullName evidence="3">Lipoprotein</fullName>
    </recommendedName>
</protein>
<evidence type="ECO:0008006" key="3">
    <source>
        <dbReference type="Google" id="ProtNLM"/>
    </source>
</evidence>
<dbReference type="PROSITE" id="PS51257">
    <property type="entry name" value="PROKAR_LIPOPROTEIN"/>
    <property type="match status" value="1"/>
</dbReference>